<sequence length="356" mass="36791">MVEGWARHPGARHHGAHGEAVSRALKAPSAGFLDFSQNINPLGAPPAALGAAQLALAEDIGRYPDLSYACLRGALGAYLGVDPENVVPTNGGVEALFLAARAVERGGTALVLEPTFSEYAAAAGAAGMGVIRRVCRRPETGFRIVPEALMDLDGVAAVFLCNPNNPTGEALGREQVLGIAARVREAGAALILDEAFVDFVPEASVASEVNGSLFVARSFTKFFAIPGLRLGCLVCSDAPRVQALQPSWPVNAVAAAAGVAAAGDADFAQRSVGEVARLREGLSAALASLPGLDIFPSAANFLLVRGPASVPERLARRGILVRGCEPFVGLGPGFFRVAVRGGEEKEALVDGIRRAL</sequence>
<dbReference type="CDD" id="cd00609">
    <property type="entry name" value="AAT_like"/>
    <property type="match status" value="1"/>
</dbReference>
<feature type="domain" description="Aminotransferase class I/classII large" evidence="5">
    <location>
        <begin position="32"/>
        <end position="344"/>
    </location>
</feature>
<keyword evidence="2" id="KW-0663">Pyridoxal phosphate</keyword>
<dbReference type="InterPro" id="IPR015421">
    <property type="entry name" value="PyrdxlP-dep_Trfase_major"/>
</dbReference>
<dbReference type="InterPro" id="IPR004839">
    <property type="entry name" value="Aminotransferase_I/II_large"/>
</dbReference>
<dbReference type="PANTHER" id="PTHR42885">
    <property type="entry name" value="HISTIDINOL-PHOSPHATE AMINOTRANSFERASE-RELATED"/>
    <property type="match status" value="1"/>
</dbReference>
<protein>
    <recommendedName>
        <fullName evidence="3">Aminotransferase</fullName>
        <ecNumber evidence="3">2.6.1.-</ecNumber>
    </recommendedName>
</protein>
<dbReference type="Gene3D" id="3.40.640.10">
    <property type="entry name" value="Type I PLP-dependent aspartate aminotransferase-like (Major domain)"/>
    <property type="match status" value="1"/>
</dbReference>
<evidence type="ECO:0000313" key="6">
    <source>
        <dbReference type="EMBL" id="CAA9420443.1"/>
    </source>
</evidence>
<evidence type="ECO:0000256" key="4">
    <source>
        <dbReference type="SAM" id="MobiDB-lite"/>
    </source>
</evidence>
<dbReference type="EMBL" id="CADCUZ010000089">
    <property type="protein sequence ID" value="CAA9420443.1"/>
    <property type="molecule type" value="Genomic_DNA"/>
</dbReference>
<proteinExistence type="inferred from homology"/>
<dbReference type="Gene3D" id="3.90.1150.10">
    <property type="entry name" value="Aspartate Aminotransferase, domain 1"/>
    <property type="match status" value="1"/>
</dbReference>
<keyword evidence="3" id="KW-0808">Transferase</keyword>
<dbReference type="InterPro" id="IPR015422">
    <property type="entry name" value="PyrdxlP-dep_Trfase_small"/>
</dbReference>
<evidence type="ECO:0000256" key="3">
    <source>
        <dbReference type="RuleBase" id="RU000481"/>
    </source>
</evidence>
<dbReference type="PANTHER" id="PTHR42885:SF1">
    <property type="entry name" value="THREONINE-PHOSPHATE DECARBOXYLASE"/>
    <property type="match status" value="1"/>
</dbReference>
<dbReference type="InterPro" id="IPR004838">
    <property type="entry name" value="NHTrfase_class1_PyrdxlP-BS"/>
</dbReference>
<evidence type="ECO:0000256" key="2">
    <source>
        <dbReference type="ARBA" id="ARBA00022898"/>
    </source>
</evidence>
<accession>A0A6J4PNU3</accession>
<comment type="similarity">
    <text evidence="3">Belongs to the class-I pyridoxal-phosphate-dependent aminotransferase family.</text>
</comment>
<keyword evidence="6" id="KW-0456">Lyase</keyword>
<organism evidence="6">
    <name type="scientific">uncultured Rubrobacteraceae bacterium</name>
    <dbReference type="NCBI Taxonomy" id="349277"/>
    <lineage>
        <taxon>Bacteria</taxon>
        <taxon>Bacillati</taxon>
        <taxon>Actinomycetota</taxon>
        <taxon>Rubrobacteria</taxon>
        <taxon>Rubrobacterales</taxon>
        <taxon>Rubrobacteraceae</taxon>
        <taxon>environmental samples</taxon>
    </lineage>
</organism>
<evidence type="ECO:0000259" key="5">
    <source>
        <dbReference type="Pfam" id="PF00155"/>
    </source>
</evidence>
<keyword evidence="3" id="KW-0032">Aminotransferase</keyword>
<dbReference type="AlphaFoldDB" id="A0A6J4PNU3"/>
<dbReference type="GO" id="GO:0008483">
    <property type="term" value="F:transaminase activity"/>
    <property type="evidence" value="ECO:0007669"/>
    <property type="project" value="UniProtKB-KW"/>
</dbReference>
<dbReference type="SUPFAM" id="SSF53383">
    <property type="entry name" value="PLP-dependent transferases"/>
    <property type="match status" value="1"/>
</dbReference>
<dbReference type="InterPro" id="IPR015424">
    <property type="entry name" value="PyrdxlP-dep_Trfase"/>
</dbReference>
<reference evidence="6" key="1">
    <citation type="submission" date="2020-02" db="EMBL/GenBank/DDBJ databases">
        <authorList>
            <person name="Meier V. D."/>
        </authorList>
    </citation>
    <scope>NUCLEOTIDE SEQUENCE</scope>
    <source>
        <strain evidence="6">AVDCRST_MAG55</strain>
    </source>
</reference>
<dbReference type="PROSITE" id="PS00105">
    <property type="entry name" value="AA_TRANSFER_CLASS_1"/>
    <property type="match status" value="1"/>
</dbReference>
<dbReference type="Pfam" id="PF00155">
    <property type="entry name" value="Aminotran_1_2"/>
    <property type="match status" value="1"/>
</dbReference>
<dbReference type="GO" id="GO:0030170">
    <property type="term" value="F:pyridoxal phosphate binding"/>
    <property type="evidence" value="ECO:0007669"/>
    <property type="project" value="InterPro"/>
</dbReference>
<feature type="region of interest" description="Disordered" evidence="4">
    <location>
        <begin position="1"/>
        <end position="20"/>
    </location>
</feature>
<dbReference type="EC" id="2.6.1.-" evidence="3"/>
<evidence type="ECO:0000256" key="1">
    <source>
        <dbReference type="ARBA" id="ARBA00001933"/>
    </source>
</evidence>
<dbReference type="GO" id="GO:0016829">
    <property type="term" value="F:lyase activity"/>
    <property type="evidence" value="ECO:0007669"/>
    <property type="project" value="UniProtKB-KW"/>
</dbReference>
<comment type="cofactor">
    <cofactor evidence="1 3">
        <name>pyridoxal 5'-phosphate</name>
        <dbReference type="ChEBI" id="CHEBI:597326"/>
    </cofactor>
</comment>
<name>A0A6J4PNU3_9ACTN</name>
<gene>
    <name evidence="6" type="ORF">AVDCRST_MAG55-1948</name>
</gene>